<keyword evidence="7 9" id="KW-0378">Hydrolase</keyword>
<dbReference type="InterPro" id="IPR023091">
    <property type="entry name" value="MetalPrtase_cat_dom_sf_prd"/>
</dbReference>
<evidence type="ECO:0000256" key="2">
    <source>
        <dbReference type="ARBA" id="ARBA00022517"/>
    </source>
</evidence>
<comment type="caution">
    <text evidence="10">The sequence shown here is derived from an EMBL/GenBank/DDBJ whole genome shotgun (WGS) entry which is preliminary data.</text>
</comment>
<evidence type="ECO:0000313" key="10">
    <source>
        <dbReference type="EMBL" id="CUN99634.1"/>
    </source>
</evidence>
<comment type="similarity">
    <text evidence="1 9">Belongs to the endoribonuclease YbeY family.</text>
</comment>
<sequence>MIFIDNRQKEIDVSDGFTSHLEKVIEFVLKEEQVKEKCEVSLVFVNNDEIRNINRETRNIDKVTDVLSFPMIDYKKGKVYKDLYLNFNFDSMFFDNGNLVLGDIVISLERALEQSIEFNHSFFREASYLVIHSVLHLLGYDHMEEIEKRAMRNREEYILNKLNIPRE</sequence>
<comment type="subcellular location">
    <subcellularLocation>
        <location evidence="9">Cytoplasm</location>
    </subcellularLocation>
</comment>
<evidence type="ECO:0000256" key="4">
    <source>
        <dbReference type="ARBA" id="ARBA00022722"/>
    </source>
</evidence>
<evidence type="ECO:0000313" key="11">
    <source>
        <dbReference type="Proteomes" id="UP000095488"/>
    </source>
</evidence>
<dbReference type="EC" id="3.1.-.-" evidence="9"/>
<feature type="binding site" evidence="9">
    <location>
        <position position="132"/>
    </location>
    <ligand>
        <name>Zn(2+)</name>
        <dbReference type="ChEBI" id="CHEBI:29105"/>
        <note>catalytic</note>
    </ligand>
</feature>
<evidence type="ECO:0000256" key="8">
    <source>
        <dbReference type="ARBA" id="ARBA00022833"/>
    </source>
</evidence>
<keyword evidence="8 9" id="KW-0862">Zinc</keyword>
<keyword evidence="11" id="KW-1185">Reference proteome</keyword>
<name>A0ABM9UQY8_SARVE</name>
<keyword evidence="6 9" id="KW-0255">Endonuclease</keyword>
<feature type="binding site" evidence="9">
    <location>
        <position position="136"/>
    </location>
    <ligand>
        <name>Zn(2+)</name>
        <dbReference type="ChEBI" id="CHEBI:29105"/>
        <note>catalytic</note>
    </ligand>
</feature>
<comment type="function">
    <text evidence="9">Single strand-specific metallo-endoribonuclease involved in late-stage 70S ribosome quality control and in maturation of the 3' terminus of the 16S rRNA.</text>
</comment>
<evidence type="ECO:0000256" key="6">
    <source>
        <dbReference type="ARBA" id="ARBA00022759"/>
    </source>
</evidence>
<comment type="cofactor">
    <cofactor evidence="9">
        <name>Zn(2+)</name>
        <dbReference type="ChEBI" id="CHEBI:29105"/>
    </cofactor>
    <text evidence="9">Binds 1 zinc ion.</text>
</comment>
<evidence type="ECO:0000256" key="9">
    <source>
        <dbReference type="HAMAP-Rule" id="MF_00009"/>
    </source>
</evidence>
<evidence type="ECO:0000256" key="3">
    <source>
        <dbReference type="ARBA" id="ARBA00022552"/>
    </source>
</evidence>
<dbReference type="EMBL" id="CYZR01000005">
    <property type="protein sequence ID" value="CUN99634.1"/>
    <property type="molecule type" value="Genomic_DNA"/>
</dbReference>
<dbReference type="NCBIfam" id="TIGR00043">
    <property type="entry name" value="rRNA maturation RNase YbeY"/>
    <property type="match status" value="1"/>
</dbReference>
<dbReference type="Pfam" id="PF02130">
    <property type="entry name" value="YbeY"/>
    <property type="match status" value="1"/>
</dbReference>
<keyword evidence="4 9" id="KW-0540">Nuclease</keyword>
<dbReference type="Proteomes" id="UP000095488">
    <property type="component" value="Unassembled WGS sequence"/>
</dbReference>
<dbReference type="Gene3D" id="3.40.390.30">
    <property type="entry name" value="Metalloproteases ('zincins'), catalytic domain"/>
    <property type="match status" value="1"/>
</dbReference>
<evidence type="ECO:0000256" key="7">
    <source>
        <dbReference type="ARBA" id="ARBA00022801"/>
    </source>
</evidence>
<evidence type="ECO:0000256" key="5">
    <source>
        <dbReference type="ARBA" id="ARBA00022723"/>
    </source>
</evidence>
<keyword evidence="9" id="KW-0963">Cytoplasm</keyword>
<organism evidence="10 11">
    <name type="scientific">Sarcina ventriculi</name>
    <name type="common">Clostridium ventriculi</name>
    <dbReference type="NCBI Taxonomy" id="1267"/>
    <lineage>
        <taxon>Bacteria</taxon>
        <taxon>Bacillati</taxon>
        <taxon>Bacillota</taxon>
        <taxon>Clostridia</taxon>
        <taxon>Eubacteriales</taxon>
        <taxon>Clostridiaceae</taxon>
        <taxon>Sarcina</taxon>
    </lineage>
</organism>
<accession>A0ABM9UQY8</accession>
<keyword evidence="3 9" id="KW-0698">rRNA processing</keyword>
<dbReference type="InterPro" id="IPR002036">
    <property type="entry name" value="YbeY"/>
</dbReference>
<proteinExistence type="inferred from homology"/>
<reference evidence="10 11" key="1">
    <citation type="submission" date="2015-09" db="EMBL/GenBank/DDBJ databases">
        <authorList>
            <consortium name="Pathogen Informatics"/>
        </authorList>
    </citation>
    <scope>NUCLEOTIDE SEQUENCE [LARGE SCALE GENOMIC DNA]</scope>
    <source>
        <strain evidence="10 11">2789STDY5834858</strain>
    </source>
</reference>
<dbReference type="PANTHER" id="PTHR46986">
    <property type="entry name" value="ENDORIBONUCLEASE YBEY, CHLOROPLASTIC"/>
    <property type="match status" value="1"/>
</dbReference>
<dbReference type="PROSITE" id="PS01306">
    <property type="entry name" value="UPF0054"/>
    <property type="match status" value="1"/>
</dbReference>
<evidence type="ECO:0000256" key="1">
    <source>
        <dbReference type="ARBA" id="ARBA00010875"/>
    </source>
</evidence>
<dbReference type="SUPFAM" id="SSF55486">
    <property type="entry name" value="Metalloproteases ('zincins'), catalytic domain"/>
    <property type="match status" value="1"/>
</dbReference>
<dbReference type="RefSeq" id="WP_055259328.1">
    <property type="nucleotide sequence ID" value="NZ_CABIXL010000005.1"/>
</dbReference>
<dbReference type="InterPro" id="IPR020549">
    <property type="entry name" value="YbeY_CS"/>
</dbReference>
<gene>
    <name evidence="9" type="primary">ybeY</name>
    <name evidence="10" type="ORF">ERS852473_01616</name>
</gene>
<keyword evidence="2 9" id="KW-0690">Ribosome biogenesis</keyword>
<keyword evidence="5 9" id="KW-0479">Metal-binding</keyword>
<dbReference type="HAMAP" id="MF_00009">
    <property type="entry name" value="Endoribonucl_YbeY"/>
    <property type="match status" value="1"/>
</dbReference>
<feature type="binding site" evidence="9">
    <location>
        <position position="142"/>
    </location>
    <ligand>
        <name>Zn(2+)</name>
        <dbReference type="ChEBI" id="CHEBI:29105"/>
        <note>catalytic</note>
    </ligand>
</feature>
<dbReference type="PANTHER" id="PTHR46986:SF1">
    <property type="entry name" value="ENDORIBONUCLEASE YBEY, CHLOROPLASTIC"/>
    <property type="match status" value="1"/>
</dbReference>
<protein>
    <recommendedName>
        <fullName evidence="9">Endoribonuclease YbeY</fullName>
        <ecNumber evidence="9">3.1.-.-</ecNumber>
    </recommendedName>
</protein>